<gene>
    <name evidence="1" type="ORF">CDAR_483751</name>
</gene>
<name>A0AAV4TNV5_9ARAC</name>
<dbReference type="EMBL" id="BPLQ01010063">
    <property type="protein sequence ID" value="GIY48135.1"/>
    <property type="molecule type" value="Genomic_DNA"/>
</dbReference>
<keyword evidence="2" id="KW-1185">Reference proteome</keyword>
<sequence length="100" mass="12041">MIFIKDCAECKATNRVVTKQGFEPSVKRYRWEKSQERTGAWHKWHWRGMDDSPRLGDRASTSVLITLIRFWRINVFCPWNEYPQRQSLWLINFNHVSAQV</sequence>
<evidence type="ECO:0000313" key="1">
    <source>
        <dbReference type="EMBL" id="GIY48135.1"/>
    </source>
</evidence>
<protein>
    <submittedName>
        <fullName evidence="1">Uncharacterized protein</fullName>
    </submittedName>
</protein>
<comment type="caution">
    <text evidence="1">The sequence shown here is derived from an EMBL/GenBank/DDBJ whole genome shotgun (WGS) entry which is preliminary data.</text>
</comment>
<reference evidence="1 2" key="1">
    <citation type="submission" date="2021-06" db="EMBL/GenBank/DDBJ databases">
        <title>Caerostris darwini draft genome.</title>
        <authorList>
            <person name="Kono N."/>
            <person name="Arakawa K."/>
        </authorList>
    </citation>
    <scope>NUCLEOTIDE SEQUENCE [LARGE SCALE GENOMIC DNA]</scope>
</reference>
<organism evidence="1 2">
    <name type="scientific">Caerostris darwini</name>
    <dbReference type="NCBI Taxonomy" id="1538125"/>
    <lineage>
        <taxon>Eukaryota</taxon>
        <taxon>Metazoa</taxon>
        <taxon>Ecdysozoa</taxon>
        <taxon>Arthropoda</taxon>
        <taxon>Chelicerata</taxon>
        <taxon>Arachnida</taxon>
        <taxon>Araneae</taxon>
        <taxon>Araneomorphae</taxon>
        <taxon>Entelegynae</taxon>
        <taxon>Araneoidea</taxon>
        <taxon>Araneidae</taxon>
        <taxon>Caerostris</taxon>
    </lineage>
</organism>
<evidence type="ECO:0000313" key="2">
    <source>
        <dbReference type="Proteomes" id="UP001054837"/>
    </source>
</evidence>
<dbReference type="Proteomes" id="UP001054837">
    <property type="component" value="Unassembled WGS sequence"/>
</dbReference>
<dbReference type="AlphaFoldDB" id="A0AAV4TNV5"/>
<proteinExistence type="predicted"/>
<accession>A0AAV4TNV5</accession>